<evidence type="ECO:0000256" key="3">
    <source>
        <dbReference type="ARBA" id="ARBA00022692"/>
    </source>
</evidence>
<comment type="similarity">
    <text evidence="1 9">Belongs to the YIF1 family.</text>
</comment>
<dbReference type="InterPro" id="IPR005578">
    <property type="entry name" value="Yif1_fam"/>
</dbReference>
<evidence type="ECO:0000313" key="11">
    <source>
        <dbReference type="EMBL" id="ROL52921.1"/>
    </source>
</evidence>
<keyword evidence="2 9" id="KW-0813">Transport</keyword>
<keyword evidence="12" id="KW-1185">Reference proteome</keyword>
<sequence length="317" mass="34917">MRGATMDPSDPSPLFEDTSAGVNKPDHAGVGKGPDVYPGQALLSDPMSNLAMAYGSSLASHGKEMMDKNLDRFIPISKLKYYFAVDTVYVGKKLGLLVFPYMHEITAVNLHADFLQPFSPEDAPVEVLTSVDDLDISNWEVSYQQDTPVAPRFDINAPDLYIPVMGFITYVLVAGLALGTQNRFSPEILGIQASSALVWLIIEVLAVLLSLYLVTVNTDLTTIDLVAFSGYKYVGMIVGVVAGFLFGRTGYYLSLLWCCVSIFVFTIRTLRLKILSEAAAEGRLVRGAKNQLRMYLTMAIAAAQPVFMYWLTFHLVR</sequence>
<keyword evidence="7 9" id="KW-0333">Golgi apparatus</keyword>
<dbReference type="GO" id="GO:0005793">
    <property type="term" value="C:endoplasmic reticulum-Golgi intermediate compartment"/>
    <property type="evidence" value="ECO:0007669"/>
    <property type="project" value="UniProtKB-UniRule"/>
</dbReference>
<feature type="transmembrane region" description="Helical" evidence="9">
    <location>
        <begin position="251"/>
        <end position="271"/>
    </location>
</feature>
<keyword evidence="3 9" id="KW-0812">Transmembrane</keyword>
<keyword evidence="8 9" id="KW-0472">Membrane</keyword>
<dbReference type="OrthoDB" id="337750at2759"/>
<comment type="subcellular location">
    <subcellularLocation>
        <location evidence="9">Endoplasmic reticulum membrane</location>
        <topology evidence="9">Multi-pass membrane protein</topology>
    </subcellularLocation>
    <subcellularLocation>
        <location evidence="9">Golgi apparatus membrane</location>
        <topology evidence="9">Multi-pass membrane protein</topology>
    </subcellularLocation>
</comment>
<dbReference type="PANTHER" id="PTHR14083">
    <property type="entry name" value="YIP1 INTERACTING FACTOR HOMOLOG YIF1 PROTEIN"/>
    <property type="match status" value="1"/>
</dbReference>
<evidence type="ECO:0000256" key="9">
    <source>
        <dbReference type="RuleBase" id="RU368073"/>
    </source>
</evidence>
<dbReference type="EMBL" id="RJVU01014363">
    <property type="protein sequence ID" value="ROL52921.1"/>
    <property type="molecule type" value="Genomic_DNA"/>
</dbReference>
<feature type="region of interest" description="Disordered" evidence="10">
    <location>
        <begin position="1"/>
        <end position="35"/>
    </location>
</feature>
<gene>
    <name evidence="11" type="ORF">DPX16_8484</name>
</gene>
<evidence type="ECO:0000313" key="12">
    <source>
        <dbReference type="Proteomes" id="UP000281406"/>
    </source>
</evidence>
<dbReference type="GO" id="GO:0000139">
    <property type="term" value="C:Golgi membrane"/>
    <property type="evidence" value="ECO:0007669"/>
    <property type="project" value="UniProtKB-SubCell"/>
</dbReference>
<dbReference type="GO" id="GO:0005789">
    <property type="term" value="C:endoplasmic reticulum membrane"/>
    <property type="evidence" value="ECO:0007669"/>
    <property type="project" value="UniProtKB-SubCell"/>
</dbReference>
<proteinExistence type="inferred from homology"/>
<evidence type="ECO:0000256" key="8">
    <source>
        <dbReference type="ARBA" id="ARBA00023136"/>
    </source>
</evidence>
<reference evidence="11 12" key="1">
    <citation type="submission" date="2018-10" db="EMBL/GenBank/DDBJ databases">
        <title>Genome assembly for a Yunnan-Guizhou Plateau 3E fish, Anabarilius grahami (Regan), and its evolutionary and genetic applications.</title>
        <authorList>
            <person name="Jiang W."/>
        </authorList>
    </citation>
    <scope>NUCLEOTIDE SEQUENCE [LARGE SCALE GENOMIC DNA]</scope>
    <source>
        <strain evidence="11">AG-KIZ</strain>
        <tissue evidence="11">Muscle</tissue>
    </source>
</reference>
<evidence type="ECO:0000256" key="10">
    <source>
        <dbReference type="SAM" id="MobiDB-lite"/>
    </source>
</evidence>
<evidence type="ECO:0000256" key="5">
    <source>
        <dbReference type="ARBA" id="ARBA00022927"/>
    </source>
</evidence>
<keyword evidence="6 9" id="KW-1133">Transmembrane helix</keyword>
<dbReference type="GO" id="GO:0030134">
    <property type="term" value="C:COPII-coated ER to Golgi transport vesicle"/>
    <property type="evidence" value="ECO:0007669"/>
    <property type="project" value="TreeGrafter"/>
</dbReference>
<organism evidence="11 12">
    <name type="scientific">Anabarilius grahami</name>
    <name type="common">Kanglang fish</name>
    <name type="synonym">Barilius grahami</name>
    <dbReference type="NCBI Taxonomy" id="495550"/>
    <lineage>
        <taxon>Eukaryota</taxon>
        <taxon>Metazoa</taxon>
        <taxon>Chordata</taxon>
        <taxon>Craniata</taxon>
        <taxon>Vertebrata</taxon>
        <taxon>Euteleostomi</taxon>
        <taxon>Actinopterygii</taxon>
        <taxon>Neopterygii</taxon>
        <taxon>Teleostei</taxon>
        <taxon>Ostariophysi</taxon>
        <taxon>Cypriniformes</taxon>
        <taxon>Xenocyprididae</taxon>
        <taxon>Xenocypridinae</taxon>
        <taxon>Xenocypridinae incertae sedis</taxon>
        <taxon>Anabarilius</taxon>
    </lineage>
</organism>
<dbReference type="PANTHER" id="PTHR14083:SF1">
    <property type="entry name" value="PROTEIN YIF1B"/>
    <property type="match status" value="1"/>
</dbReference>
<comment type="caution">
    <text evidence="11">The sequence shown here is derived from an EMBL/GenBank/DDBJ whole genome shotgun (WGS) entry which is preliminary data.</text>
</comment>
<feature type="transmembrane region" description="Helical" evidence="9">
    <location>
        <begin position="191"/>
        <end position="213"/>
    </location>
</feature>
<name>A0A3N0Z3M0_ANAGA</name>
<keyword evidence="4 9" id="KW-0256">Endoplasmic reticulum</keyword>
<feature type="transmembrane region" description="Helical" evidence="9">
    <location>
        <begin position="292"/>
        <end position="311"/>
    </location>
</feature>
<feature type="transmembrane region" description="Helical" evidence="9">
    <location>
        <begin position="225"/>
        <end position="245"/>
    </location>
</feature>
<evidence type="ECO:0000256" key="7">
    <source>
        <dbReference type="ARBA" id="ARBA00023034"/>
    </source>
</evidence>
<feature type="transmembrane region" description="Helical" evidence="9">
    <location>
        <begin position="160"/>
        <end position="179"/>
    </location>
</feature>
<dbReference type="GO" id="GO:0006888">
    <property type="term" value="P:endoplasmic reticulum to Golgi vesicle-mediated transport"/>
    <property type="evidence" value="ECO:0007669"/>
    <property type="project" value="UniProtKB-UniRule"/>
</dbReference>
<dbReference type="Proteomes" id="UP000281406">
    <property type="component" value="Unassembled WGS sequence"/>
</dbReference>
<keyword evidence="5 9" id="KW-0653">Protein transport</keyword>
<accession>A0A3N0Z3M0</accession>
<dbReference type="GO" id="GO:0015031">
    <property type="term" value="P:protein transport"/>
    <property type="evidence" value="ECO:0007669"/>
    <property type="project" value="UniProtKB-KW"/>
</dbReference>
<dbReference type="Pfam" id="PF03878">
    <property type="entry name" value="YIF1"/>
    <property type="match status" value="1"/>
</dbReference>
<evidence type="ECO:0000256" key="6">
    <source>
        <dbReference type="ARBA" id="ARBA00022989"/>
    </source>
</evidence>
<comment type="function">
    <text evidence="9">Has a role in transport between endoplasmic reticulum and Golgi.</text>
</comment>
<protein>
    <recommendedName>
        <fullName evidence="9">Protein YIF1</fullName>
    </recommendedName>
</protein>
<evidence type="ECO:0000256" key="1">
    <source>
        <dbReference type="ARBA" id="ARBA00009727"/>
    </source>
</evidence>
<evidence type="ECO:0000256" key="2">
    <source>
        <dbReference type="ARBA" id="ARBA00022448"/>
    </source>
</evidence>
<dbReference type="AlphaFoldDB" id="A0A3N0Z3M0"/>
<evidence type="ECO:0000256" key="4">
    <source>
        <dbReference type="ARBA" id="ARBA00022824"/>
    </source>
</evidence>